<feature type="chain" id="PRO_5018228186" evidence="1">
    <location>
        <begin position="22"/>
        <end position="191"/>
    </location>
</feature>
<dbReference type="EMBL" id="RQXT01000056">
    <property type="protein sequence ID" value="RRH92938.1"/>
    <property type="molecule type" value="Genomic_DNA"/>
</dbReference>
<feature type="signal peptide" evidence="1">
    <location>
        <begin position="1"/>
        <end position="21"/>
    </location>
</feature>
<comment type="caution">
    <text evidence="2">The sequence shown here is derived from an EMBL/GenBank/DDBJ whole genome shotgun (WGS) entry which is preliminary data.</text>
</comment>
<organism evidence="2 3">
    <name type="scientific">Mesorhizobium tamadayense</name>
    <dbReference type="NCBI Taxonomy" id="425306"/>
    <lineage>
        <taxon>Bacteria</taxon>
        <taxon>Pseudomonadati</taxon>
        <taxon>Pseudomonadota</taxon>
        <taxon>Alphaproteobacteria</taxon>
        <taxon>Hyphomicrobiales</taxon>
        <taxon>Phyllobacteriaceae</taxon>
        <taxon>Mesorhizobium</taxon>
    </lineage>
</organism>
<evidence type="ECO:0000313" key="3">
    <source>
        <dbReference type="Proteomes" id="UP000273786"/>
    </source>
</evidence>
<accession>A0A3P3F5T7</accession>
<dbReference type="OrthoDB" id="8421379at2"/>
<name>A0A3P3F5T7_9HYPH</name>
<protein>
    <submittedName>
        <fullName evidence="2">Uncharacterized protein</fullName>
    </submittedName>
</protein>
<keyword evidence="1" id="KW-0732">Signal</keyword>
<keyword evidence="3" id="KW-1185">Reference proteome</keyword>
<evidence type="ECO:0000256" key="1">
    <source>
        <dbReference type="SAM" id="SignalP"/>
    </source>
</evidence>
<gene>
    <name evidence="2" type="ORF">EH240_30830</name>
</gene>
<evidence type="ECO:0000313" key="2">
    <source>
        <dbReference type="EMBL" id="RRH92938.1"/>
    </source>
</evidence>
<proteinExistence type="predicted"/>
<reference evidence="2 3" key="1">
    <citation type="submission" date="2018-11" db="EMBL/GenBank/DDBJ databases">
        <title>the genome of Mesorhizobium tamadayense DSM 28320.</title>
        <authorList>
            <person name="Gao J."/>
        </authorList>
    </citation>
    <scope>NUCLEOTIDE SEQUENCE [LARGE SCALE GENOMIC DNA]</scope>
    <source>
        <strain evidence="2 3">DSM 28320</strain>
    </source>
</reference>
<sequence length="191" mass="20868">MIKGIRIATVLLVVFWQPAFAENPSLEQCTCTQASRSGAFVTNATACWLTIDTEIQWCDITVQTLEDPTSSTSQTVATIFDNMDDVDTLVKLFQEEFTRFAASAEARSGGRLDIQKAKETVPTQLADNRAKIGECVLAFRDASFGKGGMNLSGNENFRCGVGEASGWLRIEFRVGDVWLAYALSPGRKAVP</sequence>
<dbReference type="RefSeq" id="WP_125005659.1">
    <property type="nucleotide sequence ID" value="NZ_RQXT01000056.1"/>
</dbReference>
<dbReference type="Proteomes" id="UP000273786">
    <property type="component" value="Unassembled WGS sequence"/>
</dbReference>
<dbReference type="AlphaFoldDB" id="A0A3P3F5T7"/>